<dbReference type="SUPFAM" id="SSF52121">
    <property type="entry name" value="Lumazine synthase"/>
    <property type="match status" value="1"/>
</dbReference>
<evidence type="ECO:0000256" key="6">
    <source>
        <dbReference type="ARBA" id="ARBA00022814"/>
    </source>
</evidence>
<dbReference type="NCBIfam" id="TIGR00114">
    <property type="entry name" value="lumazine-synth"/>
    <property type="match status" value="1"/>
</dbReference>
<dbReference type="PANTHER" id="PTHR21058:SF0">
    <property type="entry name" value="6,7-DIMETHYL-8-RIBITYLLUMAZINE SYNTHASE"/>
    <property type="match status" value="1"/>
</dbReference>
<dbReference type="InterPro" id="IPR002180">
    <property type="entry name" value="LS/RS"/>
</dbReference>
<evidence type="ECO:0000256" key="8">
    <source>
        <dbReference type="ARBA" id="ARBA00023015"/>
    </source>
</evidence>
<evidence type="ECO:0000256" key="1">
    <source>
        <dbReference type="ARBA" id="ARBA00004917"/>
    </source>
</evidence>
<dbReference type="Gene3D" id="1.10.940.10">
    <property type="entry name" value="NusB-like"/>
    <property type="match status" value="1"/>
</dbReference>
<dbReference type="EC" id="2.5.1.78" evidence="12"/>
<keyword evidence="8" id="KW-0805">Transcription regulation</keyword>
<keyword evidence="6" id="KW-0889">Transcription antitermination</keyword>
<dbReference type="GO" id="GO:0005829">
    <property type="term" value="C:cytosol"/>
    <property type="evidence" value="ECO:0007669"/>
    <property type="project" value="TreeGrafter"/>
</dbReference>
<comment type="similarity">
    <text evidence="3 12">Belongs to the DMRL synthase family.</text>
</comment>
<proteinExistence type="inferred from homology"/>
<evidence type="ECO:0000256" key="3">
    <source>
        <dbReference type="ARBA" id="ARBA00007424"/>
    </source>
</evidence>
<keyword evidence="15" id="KW-1185">Reference proteome</keyword>
<keyword evidence="9" id="KW-0804">Transcription</keyword>
<dbReference type="EMBL" id="CAJPVJ010000008">
    <property type="protein sequence ID" value="CAG2157420.1"/>
    <property type="molecule type" value="Genomic_DNA"/>
</dbReference>
<dbReference type="InterPro" id="IPR035926">
    <property type="entry name" value="NusB-like_sf"/>
</dbReference>
<evidence type="ECO:0000313" key="15">
    <source>
        <dbReference type="Proteomes" id="UP000728032"/>
    </source>
</evidence>
<dbReference type="InterPro" id="IPR034964">
    <property type="entry name" value="LS"/>
</dbReference>
<comment type="pathway">
    <text evidence="1 12">Cofactor biosynthesis; riboflavin biosynthesis; riboflavin from 2-hydroxy-3-oxobutyl phosphate and 5-amino-6-(D-ribitylamino)uracil: step 1/2.</text>
</comment>
<reference evidence="14" key="1">
    <citation type="submission" date="2020-11" db="EMBL/GenBank/DDBJ databases">
        <authorList>
            <person name="Tran Van P."/>
        </authorList>
    </citation>
    <scope>NUCLEOTIDE SEQUENCE</scope>
</reference>
<evidence type="ECO:0000256" key="5">
    <source>
        <dbReference type="ARBA" id="ARBA00022679"/>
    </source>
</evidence>
<evidence type="ECO:0000256" key="11">
    <source>
        <dbReference type="ARBA" id="ARBA00063688"/>
    </source>
</evidence>
<dbReference type="GO" id="GO:0009231">
    <property type="term" value="P:riboflavin biosynthetic process"/>
    <property type="evidence" value="ECO:0007669"/>
    <property type="project" value="UniProtKB-UniPathway"/>
</dbReference>
<keyword evidence="5 12" id="KW-0808">Transferase</keyword>
<dbReference type="InterPro" id="IPR011605">
    <property type="entry name" value="NusB_fam"/>
</dbReference>
<dbReference type="NCBIfam" id="TIGR01951">
    <property type="entry name" value="nusB"/>
    <property type="match status" value="1"/>
</dbReference>
<dbReference type="AlphaFoldDB" id="A0A7R9LA12"/>
<dbReference type="Proteomes" id="UP000728032">
    <property type="component" value="Unassembled WGS sequence"/>
</dbReference>
<accession>A0A7R9LA12</accession>
<evidence type="ECO:0000256" key="4">
    <source>
        <dbReference type="ARBA" id="ARBA00022619"/>
    </source>
</evidence>
<name>A0A7R9LA12_9ACAR</name>
<dbReference type="UniPathway" id="UPA00275">
    <property type="reaction ID" value="UER00404"/>
</dbReference>
<dbReference type="Pfam" id="PF00885">
    <property type="entry name" value="DMRL_synthase"/>
    <property type="match status" value="1"/>
</dbReference>
<keyword evidence="4 12" id="KW-0686">Riboflavin biosynthesis</keyword>
<dbReference type="HAMAP" id="MF_00178">
    <property type="entry name" value="Lumazine_synth"/>
    <property type="match status" value="1"/>
</dbReference>
<dbReference type="InterPro" id="IPR036467">
    <property type="entry name" value="LS/RS_sf"/>
</dbReference>
<dbReference type="EMBL" id="OC914833">
    <property type="protein sequence ID" value="CAD7636503.1"/>
    <property type="molecule type" value="Genomic_DNA"/>
</dbReference>
<dbReference type="InterPro" id="IPR006027">
    <property type="entry name" value="NusB_RsmB_TIM44"/>
</dbReference>
<dbReference type="GO" id="GO:0006353">
    <property type="term" value="P:DNA-templated transcription termination"/>
    <property type="evidence" value="ECO:0007669"/>
    <property type="project" value="InterPro"/>
</dbReference>
<comment type="subunit">
    <text evidence="11">Oligomer forming an icosahedral capsid.</text>
</comment>
<dbReference type="GO" id="GO:0009349">
    <property type="term" value="C:riboflavin synthase complex"/>
    <property type="evidence" value="ECO:0007669"/>
    <property type="project" value="UniProtKB-UniRule"/>
</dbReference>
<dbReference type="NCBIfam" id="NF000812">
    <property type="entry name" value="PRK00061.1-4"/>
    <property type="match status" value="1"/>
</dbReference>
<dbReference type="FunFam" id="3.40.50.960:FF:000001">
    <property type="entry name" value="6,7-dimethyl-8-ribityllumazine synthase"/>
    <property type="match status" value="1"/>
</dbReference>
<evidence type="ECO:0000259" key="13">
    <source>
        <dbReference type="Pfam" id="PF01029"/>
    </source>
</evidence>
<gene>
    <name evidence="14" type="ORF">ONB1V03_LOCUS228</name>
</gene>
<protein>
    <recommendedName>
        <fullName evidence="12">6,7-dimethyl-8-ribityllumazine synthase</fullName>
        <shortName evidence="12">DMRL synthase</shortName>
        <ecNumber evidence="12">2.5.1.78</ecNumber>
    </recommendedName>
</protein>
<feature type="domain" description="NusB/RsmB/TIM44" evidence="13">
    <location>
        <begin position="165"/>
        <end position="289"/>
    </location>
</feature>
<dbReference type="GO" id="GO:0003723">
    <property type="term" value="F:RNA binding"/>
    <property type="evidence" value="ECO:0007669"/>
    <property type="project" value="UniProtKB-KW"/>
</dbReference>
<keyword evidence="7" id="KW-0694">RNA-binding</keyword>
<evidence type="ECO:0000256" key="12">
    <source>
        <dbReference type="RuleBase" id="RU003795"/>
    </source>
</evidence>
<evidence type="ECO:0000256" key="7">
    <source>
        <dbReference type="ARBA" id="ARBA00022884"/>
    </source>
</evidence>
<dbReference type="Pfam" id="PF01029">
    <property type="entry name" value="NusB"/>
    <property type="match status" value="1"/>
</dbReference>
<comment type="catalytic activity">
    <reaction evidence="10 12">
        <text>(2S)-2-hydroxy-3-oxobutyl phosphate + 5-amino-6-(D-ribitylamino)uracil = 6,7-dimethyl-8-(1-D-ribityl)lumazine + phosphate + 2 H2O + H(+)</text>
        <dbReference type="Rhea" id="RHEA:26152"/>
        <dbReference type="ChEBI" id="CHEBI:15377"/>
        <dbReference type="ChEBI" id="CHEBI:15378"/>
        <dbReference type="ChEBI" id="CHEBI:15934"/>
        <dbReference type="ChEBI" id="CHEBI:43474"/>
        <dbReference type="ChEBI" id="CHEBI:58201"/>
        <dbReference type="ChEBI" id="CHEBI:58830"/>
        <dbReference type="EC" id="2.5.1.78"/>
    </reaction>
</comment>
<sequence length="301" mass="32733">MAIRRIEGLLHLASEDRYAILVGRFNSFVVEHLLEGAIDTLHRHGVSDDNITVVHAPGAWELPVVAKKLAASGKFDAVIALGAVIRGSTPHFDFVAGECAKGLGVVGLDTGLPVINGVLTTDSIEQAIERSGTKAGNKGGEAALTAIEMVNLMSQTLQATYAAKRKARRFAVQGIYEWQMSHNPVHEIEARTRVENAMHKVDLGYYHELLTAVIANHEALDALLVPVLDRELSALDGVELATLRLGAYELKDHLEVPYRVVLDEAIELAKHFGGADSHKYINGVLDRLATSLREAEKQQSK</sequence>
<evidence type="ECO:0000256" key="9">
    <source>
        <dbReference type="ARBA" id="ARBA00023163"/>
    </source>
</evidence>
<dbReference type="HAMAP" id="MF_00073">
    <property type="entry name" value="NusB"/>
    <property type="match status" value="1"/>
</dbReference>
<evidence type="ECO:0000256" key="10">
    <source>
        <dbReference type="ARBA" id="ARBA00048785"/>
    </source>
</evidence>
<dbReference type="GO" id="GO:0031564">
    <property type="term" value="P:transcription antitermination"/>
    <property type="evidence" value="ECO:0007669"/>
    <property type="project" value="UniProtKB-KW"/>
</dbReference>
<dbReference type="OrthoDB" id="8300256at2759"/>
<dbReference type="GO" id="GO:0000906">
    <property type="term" value="F:6,7-dimethyl-8-ribityllumazine synthase activity"/>
    <property type="evidence" value="ECO:0007669"/>
    <property type="project" value="UniProtKB-EC"/>
</dbReference>
<dbReference type="PANTHER" id="PTHR21058">
    <property type="entry name" value="6,7-DIMETHYL-8-RIBITYLLUMAZINE SYNTHASE DMRL SYNTHASE LUMAZINE SYNTHASE"/>
    <property type="match status" value="1"/>
</dbReference>
<comment type="similarity">
    <text evidence="2">Belongs to the NusB family.</text>
</comment>
<dbReference type="SUPFAM" id="SSF48013">
    <property type="entry name" value="NusB-like"/>
    <property type="match status" value="1"/>
</dbReference>
<evidence type="ECO:0000313" key="14">
    <source>
        <dbReference type="EMBL" id="CAD7636503.1"/>
    </source>
</evidence>
<dbReference type="CDD" id="cd09209">
    <property type="entry name" value="Lumazine_synthase-I"/>
    <property type="match status" value="1"/>
</dbReference>
<organism evidence="14">
    <name type="scientific">Oppiella nova</name>
    <dbReference type="NCBI Taxonomy" id="334625"/>
    <lineage>
        <taxon>Eukaryota</taxon>
        <taxon>Metazoa</taxon>
        <taxon>Ecdysozoa</taxon>
        <taxon>Arthropoda</taxon>
        <taxon>Chelicerata</taxon>
        <taxon>Arachnida</taxon>
        <taxon>Acari</taxon>
        <taxon>Acariformes</taxon>
        <taxon>Sarcoptiformes</taxon>
        <taxon>Oribatida</taxon>
        <taxon>Brachypylina</taxon>
        <taxon>Oppioidea</taxon>
        <taxon>Oppiidae</taxon>
        <taxon>Oppiella</taxon>
    </lineage>
</organism>
<evidence type="ECO:0000256" key="2">
    <source>
        <dbReference type="ARBA" id="ARBA00005952"/>
    </source>
</evidence>
<comment type="function">
    <text evidence="12">Catalyzes the formation of 6,7-dimethyl-8-ribityllumazine by condensation of 5-amino-6-(D-ribitylamino)uracil with 3,4-dihydroxy-2-butanone 4-phosphate. This is the penultimate step in the biosynthesis of riboflavin.</text>
</comment>
<dbReference type="Gene3D" id="3.40.50.960">
    <property type="entry name" value="Lumazine/riboflavin synthase"/>
    <property type="match status" value="1"/>
</dbReference>